<name>A0ACC3TBU2_LIPKO</name>
<accession>A0ACC3TBU2</accession>
<dbReference type="EMBL" id="MU971335">
    <property type="protein sequence ID" value="KAK9241413.1"/>
    <property type="molecule type" value="Genomic_DNA"/>
</dbReference>
<keyword evidence="2" id="KW-1185">Reference proteome</keyword>
<dbReference type="Proteomes" id="UP001433508">
    <property type="component" value="Unassembled WGS sequence"/>
</dbReference>
<proteinExistence type="predicted"/>
<evidence type="ECO:0000313" key="1">
    <source>
        <dbReference type="EMBL" id="KAK9241413.1"/>
    </source>
</evidence>
<reference evidence="2" key="1">
    <citation type="journal article" date="2024" name="Front. Bioeng. Biotechnol.">
        <title>Genome-scale model development and genomic sequencing of the oleaginous clade Lipomyces.</title>
        <authorList>
            <person name="Czajka J.J."/>
            <person name="Han Y."/>
            <person name="Kim J."/>
            <person name="Mondo S.J."/>
            <person name="Hofstad B.A."/>
            <person name="Robles A."/>
            <person name="Haridas S."/>
            <person name="Riley R."/>
            <person name="LaButti K."/>
            <person name="Pangilinan J."/>
            <person name="Andreopoulos W."/>
            <person name="Lipzen A."/>
            <person name="Yan J."/>
            <person name="Wang M."/>
            <person name="Ng V."/>
            <person name="Grigoriev I.V."/>
            <person name="Spatafora J.W."/>
            <person name="Magnuson J.K."/>
            <person name="Baker S.E."/>
            <person name="Pomraning K.R."/>
        </authorList>
    </citation>
    <scope>NUCLEOTIDE SEQUENCE [LARGE SCALE GENOMIC DNA]</scope>
    <source>
        <strain evidence="2">CBS 7786</strain>
    </source>
</reference>
<evidence type="ECO:0000313" key="2">
    <source>
        <dbReference type="Proteomes" id="UP001433508"/>
    </source>
</evidence>
<comment type="caution">
    <text evidence="1">The sequence shown here is derived from an EMBL/GenBank/DDBJ whole genome shotgun (WGS) entry which is preliminary data.</text>
</comment>
<protein>
    <submittedName>
        <fullName evidence="1">Uncharacterized protein</fullName>
    </submittedName>
</protein>
<sequence length="95" mass="10654">MVAVQTHLYYLIYNEITTAVNRSLPAILEGTTYSPLKSAYSARHTPSRSIRSRNDMRSYVRRDLAQLSQRHSKSSSKSGCTTANTIVVGFVKMGR</sequence>
<organism evidence="1 2">
    <name type="scientific">Lipomyces kononenkoae</name>
    <name type="common">Yeast</name>
    <dbReference type="NCBI Taxonomy" id="34357"/>
    <lineage>
        <taxon>Eukaryota</taxon>
        <taxon>Fungi</taxon>
        <taxon>Dikarya</taxon>
        <taxon>Ascomycota</taxon>
        <taxon>Saccharomycotina</taxon>
        <taxon>Lipomycetes</taxon>
        <taxon>Lipomycetales</taxon>
        <taxon>Lipomycetaceae</taxon>
        <taxon>Lipomyces</taxon>
    </lineage>
</organism>
<gene>
    <name evidence="1" type="ORF">V1525DRAFT_393084</name>
</gene>